<reference evidence="3" key="1">
    <citation type="submission" date="2016-11" db="UniProtKB">
        <authorList>
            <consortium name="WormBaseParasite"/>
        </authorList>
    </citation>
    <scope>IDENTIFICATION</scope>
</reference>
<evidence type="ECO:0000256" key="1">
    <source>
        <dbReference type="SAM" id="Phobius"/>
    </source>
</evidence>
<dbReference type="AlphaFoldDB" id="A0A1I7X3Z5"/>
<keyword evidence="1" id="KW-1133">Transmembrane helix</keyword>
<evidence type="ECO:0000313" key="2">
    <source>
        <dbReference type="Proteomes" id="UP000095283"/>
    </source>
</evidence>
<keyword evidence="1" id="KW-0812">Transmembrane</keyword>
<dbReference type="WBParaSite" id="Hba_12189">
    <property type="protein sequence ID" value="Hba_12189"/>
    <property type="gene ID" value="Hba_12189"/>
</dbReference>
<sequence>MLTGAFTKHNVDIREWIEKQLMESVLPLHPQLADLVQKYAVDSARSEKEGLSRTFVEVRKNPMKIYPSEIFTRLPIRYLLSVVEIRCNDFQTARSYLVRLSTELFPYMMPTMDSLNIARSRTLGIAIKDTVGEMNDLLMSADPSVAMKAIQKLSTAPLSDQVRLLSCVGVAFLSSLNPSTLRPFIESVTSVWSKLESVVPRMLYENSAMLWLDSSSKCDITVSDIYDYPSLLFRCDKRIFSSVAHFECFVRLVSFFEKASRTQLIRQIHCSTGQSSLAEAERMDREVLAHAFDHTQGSLIVQMLVEISDEKRMMDDPHDPCMLSTRLAIRKVACEFIHQLFIQDKNLMKLVLFQVTLIFTSKGNFCLLIIYFYLNMKDKLTLPTHMVRPLVDNVPSMFVAMDYMQEMLSLPDLNRRIFGVILMVEVARKYRITASCVTIELVLDVLHTLMKYTEVSSSLRLFLSVVPTLTQLVTIFPQLSSDVTSMLQRVSTMAKARLALSTIVCRSKSCPERRLIDMIQQCLNAELNKDFN</sequence>
<dbReference type="PANTHER" id="PTHR28608">
    <property type="entry name" value="INTEGRATOR COMPLEX SUBUNIT 2"/>
    <property type="match status" value="1"/>
</dbReference>
<dbReference type="PANTHER" id="PTHR28608:SF1">
    <property type="entry name" value="INTEGRATOR COMPLEX SUBUNIT 2"/>
    <property type="match status" value="1"/>
</dbReference>
<proteinExistence type="predicted"/>
<dbReference type="GO" id="GO:0032039">
    <property type="term" value="C:integrator complex"/>
    <property type="evidence" value="ECO:0007669"/>
    <property type="project" value="InterPro"/>
</dbReference>
<protein>
    <submittedName>
        <fullName evidence="3">Non-specific serine/threonine protein kinase</fullName>
    </submittedName>
</protein>
<evidence type="ECO:0000313" key="3">
    <source>
        <dbReference type="WBParaSite" id="Hba_12189"/>
    </source>
</evidence>
<dbReference type="GO" id="GO:0034472">
    <property type="term" value="P:snRNA 3'-end processing"/>
    <property type="evidence" value="ECO:0007669"/>
    <property type="project" value="TreeGrafter"/>
</dbReference>
<accession>A0A1I7X3Z5</accession>
<keyword evidence="2" id="KW-1185">Reference proteome</keyword>
<keyword evidence="1" id="KW-0472">Membrane</keyword>
<dbReference type="Pfam" id="PF14750">
    <property type="entry name" value="INTS2"/>
    <property type="match status" value="3"/>
</dbReference>
<feature type="transmembrane region" description="Helical" evidence="1">
    <location>
        <begin position="351"/>
        <end position="374"/>
    </location>
</feature>
<organism evidence="2 3">
    <name type="scientific">Heterorhabditis bacteriophora</name>
    <name type="common">Entomopathogenic nematode worm</name>
    <dbReference type="NCBI Taxonomy" id="37862"/>
    <lineage>
        <taxon>Eukaryota</taxon>
        <taxon>Metazoa</taxon>
        <taxon>Ecdysozoa</taxon>
        <taxon>Nematoda</taxon>
        <taxon>Chromadorea</taxon>
        <taxon>Rhabditida</taxon>
        <taxon>Rhabditina</taxon>
        <taxon>Rhabditomorpha</taxon>
        <taxon>Strongyloidea</taxon>
        <taxon>Heterorhabditidae</taxon>
        <taxon>Heterorhabditis</taxon>
    </lineage>
</organism>
<dbReference type="Proteomes" id="UP000095283">
    <property type="component" value="Unplaced"/>
</dbReference>
<name>A0A1I7X3Z5_HETBA</name>
<dbReference type="InterPro" id="IPR029321">
    <property type="entry name" value="INTS2"/>
</dbReference>